<evidence type="ECO:0000256" key="1">
    <source>
        <dbReference type="ARBA" id="ARBA00023015"/>
    </source>
</evidence>
<dbReference type="Pfam" id="PF12840">
    <property type="entry name" value="HTH_20"/>
    <property type="match status" value="1"/>
</dbReference>
<dbReference type="InterPro" id="IPR051081">
    <property type="entry name" value="HTH_MetalResp_TranReg"/>
</dbReference>
<keyword evidence="3" id="KW-0804">Transcription</keyword>
<dbReference type="SMART" id="SM00418">
    <property type="entry name" value="HTH_ARSR"/>
    <property type="match status" value="1"/>
</dbReference>
<sequence length="114" mass="12833">MREVTQPATEAIRLTEVLRALADPVRLELVQRLDRMGQDSCTTLGDQIDVHQTTLSHHYRVLREAGVTWTTVQGRSRLVRLRRDDLDALFPGLLDSVLAGRMRETATTGPIETP</sequence>
<evidence type="ECO:0000256" key="3">
    <source>
        <dbReference type="ARBA" id="ARBA00023163"/>
    </source>
</evidence>
<feature type="domain" description="HTH arsR-type" evidence="4">
    <location>
        <begin position="6"/>
        <end position="101"/>
    </location>
</feature>
<dbReference type="Gene3D" id="1.10.10.10">
    <property type="entry name" value="Winged helix-like DNA-binding domain superfamily/Winged helix DNA-binding domain"/>
    <property type="match status" value="1"/>
</dbReference>
<evidence type="ECO:0000313" key="5">
    <source>
        <dbReference type="EMBL" id="MDP9869359.1"/>
    </source>
</evidence>
<evidence type="ECO:0000259" key="4">
    <source>
        <dbReference type="PROSITE" id="PS50987"/>
    </source>
</evidence>
<organism evidence="5 6">
    <name type="scientific">Streptosporangium brasiliense</name>
    <dbReference type="NCBI Taxonomy" id="47480"/>
    <lineage>
        <taxon>Bacteria</taxon>
        <taxon>Bacillati</taxon>
        <taxon>Actinomycetota</taxon>
        <taxon>Actinomycetes</taxon>
        <taxon>Streptosporangiales</taxon>
        <taxon>Streptosporangiaceae</taxon>
        <taxon>Streptosporangium</taxon>
    </lineage>
</organism>
<reference evidence="5 6" key="1">
    <citation type="submission" date="2023-07" db="EMBL/GenBank/DDBJ databases">
        <title>Sequencing the genomes of 1000 actinobacteria strains.</title>
        <authorList>
            <person name="Klenk H.-P."/>
        </authorList>
    </citation>
    <scope>NUCLEOTIDE SEQUENCE [LARGE SCALE GENOMIC DNA]</scope>
    <source>
        <strain evidence="5 6">DSM 44109</strain>
    </source>
</reference>
<comment type="caution">
    <text evidence="5">The sequence shown here is derived from an EMBL/GenBank/DDBJ whole genome shotgun (WGS) entry which is preliminary data.</text>
</comment>
<gene>
    <name evidence="5" type="ORF">J2S55_008625</name>
</gene>
<protein>
    <submittedName>
        <fullName evidence="5">DNA-binding transcriptional ArsR family regulator</fullName>
    </submittedName>
</protein>
<keyword evidence="6" id="KW-1185">Reference proteome</keyword>
<dbReference type="PANTHER" id="PTHR33154">
    <property type="entry name" value="TRANSCRIPTIONAL REGULATOR, ARSR FAMILY"/>
    <property type="match status" value="1"/>
</dbReference>
<dbReference type="Proteomes" id="UP001230426">
    <property type="component" value="Unassembled WGS sequence"/>
</dbReference>
<dbReference type="SUPFAM" id="SSF46785">
    <property type="entry name" value="Winged helix' DNA-binding domain"/>
    <property type="match status" value="1"/>
</dbReference>
<dbReference type="GO" id="GO:0003677">
    <property type="term" value="F:DNA binding"/>
    <property type="evidence" value="ECO:0007669"/>
    <property type="project" value="UniProtKB-KW"/>
</dbReference>
<dbReference type="EMBL" id="JAUSRB010000002">
    <property type="protein sequence ID" value="MDP9869359.1"/>
    <property type="molecule type" value="Genomic_DNA"/>
</dbReference>
<dbReference type="PROSITE" id="PS50987">
    <property type="entry name" value="HTH_ARSR_2"/>
    <property type="match status" value="1"/>
</dbReference>
<dbReference type="PANTHER" id="PTHR33154:SF12">
    <property type="entry name" value="TRANSCRIPTIONAL REGULATORY PROTEIN"/>
    <property type="match status" value="1"/>
</dbReference>
<dbReference type="InterPro" id="IPR036390">
    <property type="entry name" value="WH_DNA-bd_sf"/>
</dbReference>
<evidence type="ECO:0000313" key="6">
    <source>
        <dbReference type="Proteomes" id="UP001230426"/>
    </source>
</evidence>
<proteinExistence type="predicted"/>
<keyword evidence="1" id="KW-0805">Transcription regulation</keyword>
<dbReference type="CDD" id="cd00090">
    <property type="entry name" value="HTH_ARSR"/>
    <property type="match status" value="1"/>
</dbReference>
<evidence type="ECO:0000256" key="2">
    <source>
        <dbReference type="ARBA" id="ARBA00023125"/>
    </source>
</evidence>
<dbReference type="InterPro" id="IPR036388">
    <property type="entry name" value="WH-like_DNA-bd_sf"/>
</dbReference>
<dbReference type="InterPro" id="IPR001845">
    <property type="entry name" value="HTH_ArsR_DNA-bd_dom"/>
</dbReference>
<dbReference type="RefSeq" id="WP_306873203.1">
    <property type="nucleotide sequence ID" value="NZ_JAUSRB010000002.1"/>
</dbReference>
<accession>A0ABT9RKT9</accession>
<dbReference type="InterPro" id="IPR011991">
    <property type="entry name" value="ArsR-like_HTH"/>
</dbReference>
<dbReference type="PRINTS" id="PR00778">
    <property type="entry name" value="HTHARSR"/>
</dbReference>
<name>A0ABT9RKT9_9ACTN</name>
<keyword evidence="2 5" id="KW-0238">DNA-binding</keyword>